<evidence type="ECO:0000259" key="2">
    <source>
        <dbReference type="PROSITE" id="PS51184"/>
    </source>
</evidence>
<feature type="domain" description="JmjC" evidence="2">
    <location>
        <begin position="152"/>
        <end position="296"/>
    </location>
</feature>
<protein>
    <submittedName>
        <fullName evidence="3">tRNA wybutosine-synthesizing protein 5-like isoform x1</fullName>
    </submittedName>
</protein>
<keyword evidence="4" id="KW-1185">Reference proteome</keyword>
<evidence type="ECO:0000313" key="4">
    <source>
        <dbReference type="Proteomes" id="UP000095192"/>
    </source>
</evidence>
<dbReference type="Gene3D" id="2.60.120.650">
    <property type="entry name" value="Cupin"/>
    <property type="match status" value="1"/>
</dbReference>
<accession>A0A1D3D6T6</accession>
<dbReference type="GO" id="GO:0000049">
    <property type="term" value="F:tRNA binding"/>
    <property type="evidence" value="ECO:0007669"/>
    <property type="project" value="TreeGrafter"/>
</dbReference>
<dbReference type="InterPro" id="IPR041667">
    <property type="entry name" value="Cupin_8"/>
</dbReference>
<dbReference type="PROSITE" id="PS51184">
    <property type="entry name" value="JMJC"/>
    <property type="match status" value="1"/>
</dbReference>
<dbReference type="GO" id="GO:0031591">
    <property type="term" value="P:wybutosine biosynthetic process"/>
    <property type="evidence" value="ECO:0007669"/>
    <property type="project" value="TreeGrafter"/>
</dbReference>
<gene>
    <name evidence="3" type="ORF">cyc_05044</name>
</gene>
<dbReference type="InParanoid" id="A0A1D3D6T6"/>
<dbReference type="Pfam" id="PF13621">
    <property type="entry name" value="Cupin_8"/>
    <property type="match status" value="1"/>
</dbReference>
<dbReference type="Proteomes" id="UP000095192">
    <property type="component" value="Unassembled WGS sequence"/>
</dbReference>
<dbReference type="SUPFAM" id="SSF51197">
    <property type="entry name" value="Clavaminate synthase-like"/>
    <property type="match status" value="1"/>
</dbReference>
<organism evidence="3 4">
    <name type="scientific">Cyclospora cayetanensis</name>
    <dbReference type="NCBI Taxonomy" id="88456"/>
    <lineage>
        <taxon>Eukaryota</taxon>
        <taxon>Sar</taxon>
        <taxon>Alveolata</taxon>
        <taxon>Apicomplexa</taxon>
        <taxon>Conoidasida</taxon>
        <taxon>Coccidia</taxon>
        <taxon>Eucoccidiorida</taxon>
        <taxon>Eimeriorina</taxon>
        <taxon>Eimeriidae</taxon>
        <taxon>Cyclospora</taxon>
    </lineage>
</organism>
<dbReference type="InterPro" id="IPR003347">
    <property type="entry name" value="JmjC_dom"/>
</dbReference>
<reference evidence="3 4" key="1">
    <citation type="journal article" date="2016" name="BMC Genomics">
        <title>Comparative genomics reveals Cyclospora cayetanensis possesses coccidia-like metabolism and invasion components but unique surface antigens.</title>
        <authorList>
            <person name="Liu S."/>
            <person name="Wang L."/>
            <person name="Zheng H."/>
            <person name="Xu Z."/>
            <person name="Roellig D.M."/>
            <person name="Li N."/>
            <person name="Frace M.A."/>
            <person name="Tang K."/>
            <person name="Arrowood M.J."/>
            <person name="Moss D.M."/>
            <person name="Zhang L."/>
            <person name="Feng Y."/>
            <person name="Xiao L."/>
        </authorList>
    </citation>
    <scope>NUCLEOTIDE SEQUENCE [LARGE SCALE GENOMIC DNA]</scope>
    <source>
        <strain evidence="3 4">CHN_HEN01</strain>
    </source>
</reference>
<dbReference type="PANTHER" id="PTHR12461">
    <property type="entry name" value="HYPOXIA-INDUCIBLE FACTOR 1 ALPHA INHIBITOR-RELATED"/>
    <property type="match status" value="1"/>
</dbReference>
<dbReference type="SMART" id="SM00558">
    <property type="entry name" value="JmjC"/>
    <property type="match status" value="1"/>
</dbReference>
<name>A0A1D3D6T6_9EIME</name>
<sequence>MPDMASPGGRSSQLCFPPSLSVPILSECSPEYFLSSIVPRGLPCVIRGAAVGPCVSLWGDPGYLKSKIEDRLVTVHVAPQPERLDFRKKNFKYLSMPFHELLERVQPGQAGQEPAPLLQQGEGYYFRDAEAADSGGKTSSSSRRAARACFFSSYPELAKDVALEDWYCKARYFSSVLRLSSAGLRLFMHYDVPDNIYLQVVGRKRILLWAPEEALNLYLHGDKSLIVNPDDADPSVFPLFATAKRHECLLFPGDLLYIPALWLHSTFSVDCSVAVNIFWTPLEATLYDPKDWYGNRDPLPVQRARQGIEKAIQQLQQLPEKYRDFYGRLLARQIESKCLCKPLFTHAQSTRTDTGAEGGAEADAIEEEAQTRQPNGAE</sequence>
<dbReference type="EMBL" id="JROU02000467">
    <property type="protein sequence ID" value="OEH79166.1"/>
    <property type="molecule type" value="Genomic_DNA"/>
</dbReference>
<comment type="caution">
    <text evidence="3">The sequence shown here is derived from an EMBL/GenBank/DDBJ whole genome shotgun (WGS) entry which is preliminary data.</text>
</comment>
<dbReference type="VEuPathDB" id="ToxoDB:cyc_05044"/>
<dbReference type="Gene3D" id="6.10.140.1470">
    <property type="match status" value="1"/>
</dbReference>
<dbReference type="PANTHER" id="PTHR12461:SF104">
    <property type="entry name" value="TRNA WYBUTOSINE-SYNTHESIZING PROTEIN 5"/>
    <property type="match status" value="1"/>
</dbReference>
<evidence type="ECO:0000313" key="3">
    <source>
        <dbReference type="EMBL" id="OEH79166.1"/>
    </source>
</evidence>
<feature type="region of interest" description="Disordered" evidence="1">
    <location>
        <begin position="350"/>
        <end position="378"/>
    </location>
</feature>
<dbReference type="AlphaFoldDB" id="A0A1D3D6T6"/>
<evidence type="ECO:0000256" key="1">
    <source>
        <dbReference type="SAM" id="MobiDB-lite"/>
    </source>
</evidence>
<proteinExistence type="predicted"/>